<gene>
    <name evidence="1" type="ORF">QVD17_01976</name>
</gene>
<accession>A0AAD8L8B6</accession>
<sequence length="80" mass="9190">MDEDYKVALRIDEAIACYKRSMENKSVAVLKRSPTSPFNVLWPTIGQTTWALNPVMYPPSHDNKFADLKIRYETLKTGNL</sequence>
<evidence type="ECO:0000313" key="2">
    <source>
        <dbReference type="Proteomes" id="UP001229421"/>
    </source>
</evidence>
<organism evidence="1 2">
    <name type="scientific">Tagetes erecta</name>
    <name type="common">African marigold</name>
    <dbReference type="NCBI Taxonomy" id="13708"/>
    <lineage>
        <taxon>Eukaryota</taxon>
        <taxon>Viridiplantae</taxon>
        <taxon>Streptophyta</taxon>
        <taxon>Embryophyta</taxon>
        <taxon>Tracheophyta</taxon>
        <taxon>Spermatophyta</taxon>
        <taxon>Magnoliopsida</taxon>
        <taxon>eudicotyledons</taxon>
        <taxon>Gunneridae</taxon>
        <taxon>Pentapetalae</taxon>
        <taxon>asterids</taxon>
        <taxon>campanulids</taxon>
        <taxon>Asterales</taxon>
        <taxon>Asteraceae</taxon>
        <taxon>Asteroideae</taxon>
        <taxon>Heliantheae alliance</taxon>
        <taxon>Tageteae</taxon>
        <taxon>Tagetes</taxon>
    </lineage>
</organism>
<dbReference type="AlphaFoldDB" id="A0AAD8L8B6"/>
<evidence type="ECO:0000313" key="1">
    <source>
        <dbReference type="EMBL" id="KAK1436198.1"/>
    </source>
</evidence>
<proteinExistence type="predicted"/>
<name>A0AAD8L8B6_TARER</name>
<protein>
    <submittedName>
        <fullName evidence="1">Uncharacterized protein</fullName>
    </submittedName>
</protein>
<reference evidence="1" key="1">
    <citation type="journal article" date="2023" name="bioRxiv">
        <title>Improved chromosome-level genome assembly for marigold (Tagetes erecta).</title>
        <authorList>
            <person name="Jiang F."/>
            <person name="Yuan L."/>
            <person name="Wang S."/>
            <person name="Wang H."/>
            <person name="Xu D."/>
            <person name="Wang A."/>
            <person name="Fan W."/>
        </authorList>
    </citation>
    <scope>NUCLEOTIDE SEQUENCE</scope>
    <source>
        <strain evidence="1">WSJ</strain>
        <tissue evidence="1">Leaf</tissue>
    </source>
</reference>
<comment type="caution">
    <text evidence="1">The sequence shown here is derived from an EMBL/GenBank/DDBJ whole genome shotgun (WGS) entry which is preliminary data.</text>
</comment>
<dbReference type="EMBL" id="JAUHHV010000001">
    <property type="protein sequence ID" value="KAK1436198.1"/>
    <property type="molecule type" value="Genomic_DNA"/>
</dbReference>
<keyword evidence="2" id="KW-1185">Reference proteome</keyword>
<dbReference type="Proteomes" id="UP001229421">
    <property type="component" value="Unassembled WGS sequence"/>
</dbReference>